<protein>
    <submittedName>
        <fullName evidence="2">Uncharacterized protein</fullName>
    </submittedName>
</protein>
<dbReference type="InParanoid" id="A0A0G4GAE4"/>
<proteinExistence type="predicted"/>
<evidence type="ECO:0000256" key="1">
    <source>
        <dbReference type="SAM" id="MobiDB-lite"/>
    </source>
</evidence>
<dbReference type="AlphaFoldDB" id="A0A0G4GAE4"/>
<feature type="compositionally biased region" description="Low complexity" evidence="1">
    <location>
        <begin position="132"/>
        <end position="158"/>
    </location>
</feature>
<keyword evidence="3" id="KW-1185">Reference proteome</keyword>
<dbReference type="Proteomes" id="UP000041254">
    <property type="component" value="Unassembled WGS sequence"/>
</dbReference>
<organism evidence="2 3">
    <name type="scientific">Vitrella brassicaformis (strain CCMP3155)</name>
    <dbReference type="NCBI Taxonomy" id="1169540"/>
    <lineage>
        <taxon>Eukaryota</taxon>
        <taxon>Sar</taxon>
        <taxon>Alveolata</taxon>
        <taxon>Colpodellida</taxon>
        <taxon>Vitrellaceae</taxon>
        <taxon>Vitrella</taxon>
    </lineage>
</organism>
<sequence length="193" mass="20817">VVVSPAHFASTRGLTCPTSLAAGGFDRGLKKIPYVEHCTQVRRLLEPANSNTHVFVVPARNFTNVGGLCAARLGCHRRADSLANRLRVVLAEEDECVHRIHTAFSIIEHSIHPGCTSHHLPAPLSSQGSSSHHTTALPSPLPLTHPSSSTLRPLSPLTHDGRRGPPAAMETRFRVLPPSARGLSGELPRAFHR</sequence>
<gene>
    <name evidence="2" type="ORF">Vbra_2664</name>
</gene>
<name>A0A0G4GAE4_VITBC</name>
<evidence type="ECO:0000313" key="3">
    <source>
        <dbReference type="Proteomes" id="UP000041254"/>
    </source>
</evidence>
<feature type="non-terminal residue" evidence="2">
    <location>
        <position position="1"/>
    </location>
</feature>
<accession>A0A0G4GAE4</accession>
<reference evidence="2 3" key="1">
    <citation type="submission" date="2014-11" db="EMBL/GenBank/DDBJ databases">
        <authorList>
            <person name="Zhu J."/>
            <person name="Qi W."/>
            <person name="Song R."/>
        </authorList>
    </citation>
    <scope>NUCLEOTIDE SEQUENCE [LARGE SCALE GENOMIC DNA]</scope>
</reference>
<dbReference type="VEuPathDB" id="CryptoDB:Vbra_2664"/>
<feature type="region of interest" description="Disordered" evidence="1">
    <location>
        <begin position="118"/>
        <end position="193"/>
    </location>
</feature>
<evidence type="ECO:0000313" key="2">
    <source>
        <dbReference type="EMBL" id="CEM25949.1"/>
    </source>
</evidence>
<dbReference type="EMBL" id="CDMY01000608">
    <property type="protein sequence ID" value="CEM25949.1"/>
    <property type="molecule type" value="Genomic_DNA"/>
</dbReference>